<evidence type="ECO:0000313" key="2">
    <source>
        <dbReference type="EMBL" id="MPC98994.1"/>
    </source>
</evidence>
<accession>A0A5B7K344</accession>
<dbReference type="EMBL" id="VSRR010116555">
    <property type="protein sequence ID" value="MPC98994.1"/>
    <property type="molecule type" value="Genomic_DNA"/>
</dbReference>
<gene>
    <name evidence="2" type="ORF">E2C01_094386</name>
</gene>
<comment type="caution">
    <text evidence="2">The sequence shown here is derived from an EMBL/GenBank/DDBJ whole genome shotgun (WGS) entry which is preliminary data.</text>
</comment>
<dbReference type="Gene3D" id="1.10.10.10">
    <property type="entry name" value="Winged helix-like DNA-binding domain superfamily/Winged helix DNA-binding domain"/>
    <property type="match status" value="1"/>
</dbReference>
<dbReference type="InterPro" id="IPR036388">
    <property type="entry name" value="WH-like_DNA-bd_sf"/>
</dbReference>
<evidence type="ECO:0000256" key="1">
    <source>
        <dbReference type="ARBA" id="ARBA00004123"/>
    </source>
</evidence>
<keyword evidence="3" id="KW-1185">Reference proteome</keyword>
<proteinExistence type="predicted"/>
<evidence type="ECO:0000313" key="3">
    <source>
        <dbReference type="Proteomes" id="UP000324222"/>
    </source>
</evidence>
<comment type="subcellular location">
    <subcellularLocation>
        <location evidence="1">Nucleus</location>
    </subcellularLocation>
</comment>
<reference evidence="2 3" key="1">
    <citation type="submission" date="2019-05" db="EMBL/GenBank/DDBJ databases">
        <title>Another draft genome of Portunus trituberculatus and its Hox gene families provides insights of decapod evolution.</title>
        <authorList>
            <person name="Jeong J.-H."/>
            <person name="Song I."/>
            <person name="Kim S."/>
            <person name="Choi T."/>
            <person name="Kim D."/>
            <person name="Ryu S."/>
            <person name="Kim W."/>
        </authorList>
    </citation>
    <scope>NUCLEOTIDE SEQUENCE [LARGE SCALE GENOMIC DNA]</scope>
    <source>
        <tissue evidence="2">Muscle</tissue>
    </source>
</reference>
<dbReference type="SUPFAM" id="SSF46689">
    <property type="entry name" value="Homeodomain-like"/>
    <property type="match status" value="1"/>
</dbReference>
<dbReference type="GO" id="GO:0005634">
    <property type="term" value="C:nucleus"/>
    <property type="evidence" value="ECO:0007669"/>
    <property type="project" value="UniProtKB-SubCell"/>
</dbReference>
<name>A0A5B7K344_PORTR</name>
<organism evidence="2 3">
    <name type="scientific">Portunus trituberculatus</name>
    <name type="common">Swimming crab</name>
    <name type="synonym">Neptunus trituberculatus</name>
    <dbReference type="NCBI Taxonomy" id="210409"/>
    <lineage>
        <taxon>Eukaryota</taxon>
        <taxon>Metazoa</taxon>
        <taxon>Ecdysozoa</taxon>
        <taxon>Arthropoda</taxon>
        <taxon>Crustacea</taxon>
        <taxon>Multicrustacea</taxon>
        <taxon>Malacostraca</taxon>
        <taxon>Eumalacostraca</taxon>
        <taxon>Eucarida</taxon>
        <taxon>Decapoda</taxon>
        <taxon>Pleocyemata</taxon>
        <taxon>Brachyura</taxon>
        <taxon>Eubrachyura</taxon>
        <taxon>Portunoidea</taxon>
        <taxon>Portunidae</taxon>
        <taxon>Portuninae</taxon>
        <taxon>Portunus</taxon>
    </lineage>
</organism>
<sequence>METSQETRRNIVALHEAGHKVCYIAKELNIHRNTLTWWLRRESDSGATNDLAPTGRPRCTNPDEVKMSFASDNYPVSGLLFYNGTMLNNPGVHAMLMVLNT</sequence>
<dbReference type="Proteomes" id="UP000324222">
    <property type="component" value="Unassembled WGS sequence"/>
</dbReference>
<protein>
    <submittedName>
        <fullName evidence="2">Uncharacterized protein</fullName>
    </submittedName>
</protein>
<dbReference type="AlphaFoldDB" id="A0A5B7K344"/>
<dbReference type="InterPro" id="IPR009057">
    <property type="entry name" value="Homeodomain-like_sf"/>
</dbReference>